<gene>
    <name evidence="11" type="ORF">VI33_05585</name>
</gene>
<dbReference type="EMBL" id="CP011002">
    <property type="protein sequence ID" value="AKO66158.1"/>
    <property type="molecule type" value="Genomic_DNA"/>
</dbReference>
<keyword evidence="7 9" id="KW-0460">Magnesium</keyword>
<reference evidence="11 12" key="1">
    <citation type="submission" date="2015-03" db="EMBL/GenBank/DDBJ databases">
        <title>Comparative analysis of the OM43 clade including a novel species from Red Sea uncovers genomic and metabolic diversity among marine methylotrophs.</title>
        <authorList>
            <person name="Jimenez-Infante F."/>
            <person name="Ngugi D.K."/>
            <person name="Vinu M."/>
            <person name="Alam I."/>
            <person name="Kamau A."/>
            <person name="Blom J."/>
            <person name="Bajic V.B."/>
            <person name="Stingl U."/>
        </authorList>
    </citation>
    <scope>NUCLEOTIDE SEQUENCE [LARGE SCALE GENOMIC DNA]</scope>
    <source>
        <strain evidence="11 12">MBRSH7</strain>
    </source>
</reference>
<comment type="catalytic activity">
    <reaction evidence="1">
        <text>(7,8-dihydropterin-6-yl)methyl diphosphate + 4-aminobenzoate = 7,8-dihydropteroate + diphosphate</text>
        <dbReference type="Rhea" id="RHEA:19949"/>
        <dbReference type="ChEBI" id="CHEBI:17836"/>
        <dbReference type="ChEBI" id="CHEBI:17839"/>
        <dbReference type="ChEBI" id="CHEBI:33019"/>
        <dbReference type="ChEBI" id="CHEBI:72950"/>
        <dbReference type="EC" id="2.5.1.15"/>
    </reaction>
</comment>
<evidence type="ECO:0000256" key="8">
    <source>
        <dbReference type="ARBA" id="ARBA00022909"/>
    </source>
</evidence>
<comment type="similarity">
    <text evidence="9">Belongs to the DHPS family.</text>
</comment>
<dbReference type="GO" id="GO:0046654">
    <property type="term" value="P:tetrahydrofolate biosynthetic process"/>
    <property type="evidence" value="ECO:0007669"/>
    <property type="project" value="UniProtKB-UniPathway"/>
</dbReference>
<evidence type="ECO:0000313" key="12">
    <source>
        <dbReference type="Proteomes" id="UP000066549"/>
    </source>
</evidence>
<dbReference type="EC" id="2.5.1.15" evidence="4 9"/>
<evidence type="ECO:0000256" key="7">
    <source>
        <dbReference type="ARBA" id="ARBA00022842"/>
    </source>
</evidence>
<dbReference type="PROSITE" id="PS00792">
    <property type="entry name" value="DHPS_1"/>
    <property type="match status" value="1"/>
</dbReference>
<protein>
    <recommendedName>
        <fullName evidence="4 9">Dihydropteroate synthase</fullName>
        <shortName evidence="9">DHPS</shortName>
        <ecNumber evidence="4 9">2.5.1.15</ecNumber>
    </recommendedName>
    <alternativeName>
        <fullName evidence="9">Dihydropteroate pyrophosphorylase</fullName>
    </alternativeName>
</protein>
<dbReference type="AlphaFoldDB" id="A0A0H4J312"/>
<dbReference type="InterPro" id="IPR045031">
    <property type="entry name" value="DHP_synth-like"/>
</dbReference>
<dbReference type="NCBIfam" id="TIGR01496">
    <property type="entry name" value="DHPS"/>
    <property type="match status" value="1"/>
</dbReference>
<dbReference type="GO" id="GO:0046656">
    <property type="term" value="P:folic acid biosynthetic process"/>
    <property type="evidence" value="ECO:0007669"/>
    <property type="project" value="UniProtKB-KW"/>
</dbReference>
<proteinExistence type="inferred from homology"/>
<evidence type="ECO:0000256" key="5">
    <source>
        <dbReference type="ARBA" id="ARBA00022679"/>
    </source>
</evidence>
<evidence type="ECO:0000313" key="11">
    <source>
        <dbReference type="EMBL" id="AKO66158.1"/>
    </source>
</evidence>
<keyword evidence="6 9" id="KW-0479">Metal-binding</keyword>
<keyword evidence="5 9" id="KW-0808">Transferase</keyword>
<dbReference type="InterPro" id="IPR006390">
    <property type="entry name" value="DHP_synth_dom"/>
</dbReference>
<dbReference type="PATRIC" id="fig|1623450.3.peg.1111"/>
<accession>A0A0H4J312</accession>
<dbReference type="PROSITE" id="PS00793">
    <property type="entry name" value="DHPS_2"/>
    <property type="match status" value="1"/>
</dbReference>
<name>A0A0H4J312_9PROT</name>
<evidence type="ECO:0000256" key="9">
    <source>
        <dbReference type="RuleBase" id="RU361205"/>
    </source>
</evidence>
<evidence type="ECO:0000256" key="4">
    <source>
        <dbReference type="ARBA" id="ARBA00012458"/>
    </source>
</evidence>
<dbReference type="InterPro" id="IPR011005">
    <property type="entry name" value="Dihydropteroate_synth-like_sf"/>
</dbReference>
<sequence>MTFSSFIDNSTRPIIMGVLNVTPDSFSDGGLFIDPDKAMKQAKKMIDEGVDIIDIGGESSRPGAKPVTLKEELRRIGPIITAIKKETSVFISVDTYKPEAMRFALDHEVDVINDIKALGEKDSIKTVKDYPSNMVCLMHMQGTPETMQDKPHYATNITEEIKQFLQDRLNVCIADGIHKDRIILDPGFGFGKTFEDNWEIYQNLETIAELNTPLLIAMSRKSMLKKIVGDDLQRLDDATGFFSSMVNVKNPLIIRTHNVAVTRKYLERNI</sequence>
<dbReference type="UniPathway" id="UPA00077">
    <property type="reaction ID" value="UER00156"/>
</dbReference>
<dbReference type="CDD" id="cd00739">
    <property type="entry name" value="DHPS"/>
    <property type="match status" value="1"/>
</dbReference>
<dbReference type="Gene3D" id="3.20.20.20">
    <property type="entry name" value="Dihydropteroate synthase-like"/>
    <property type="match status" value="1"/>
</dbReference>
<dbReference type="Pfam" id="PF00809">
    <property type="entry name" value="Pterin_bind"/>
    <property type="match status" value="1"/>
</dbReference>
<comment type="cofactor">
    <cofactor evidence="2 9">
        <name>Mg(2+)</name>
        <dbReference type="ChEBI" id="CHEBI:18420"/>
    </cofactor>
</comment>
<dbReference type="OrthoDB" id="9811744at2"/>
<dbReference type="GO" id="GO:0005829">
    <property type="term" value="C:cytosol"/>
    <property type="evidence" value="ECO:0007669"/>
    <property type="project" value="TreeGrafter"/>
</dbReference>
<dbReference type="PANTHER" id="PTHR20941:SF1">
    <property type="entry name" value="FOLIC ACID SYNTHESIS PROTEIN FOL1"/>
    <property type="match status" value="1"/>
</dbReference>
<organism evidence="11 12">
    <name type="scientific">Methylophilales bacterium MBRS-H7</name>
    <dbReference type="NCBI Taxonomy" id="1623450"/>
    <lineage>
        <taxon>Bacteria</taxon>
        <taxon>Pseudomonadati</taxon>
        <taxon>Pseudomonadota</taxon>
        <taxon>Betaproteobacteria</taxon>
        <taxon>Nitrosomonadales</taxon>
        <taxon>OM43 clade</taxon>
    </lineage>
</organism>
<dbReference type="PANTHER" id="PTHR20941">
    <property type="entry name" value="FOLATE SYNTHESIS PROTEINS"/>
    <property type="match status" value="1"/>
</dbReference>
<comment type="function">
    <text evidence="9">Catalyzes the condensation of para-aminobenzoate (pABA) with 6-hydroxymethyl-7,8-dihydropterin diphosphate (DHPt-PP) to form 7,8-dihydropteroate (H2Pte), the immediate precursor of folate derivatives.</text>
</comment>
<dbReference type="GO" id="GO:0046872">
    <property type="term" value="F:metal ion binding"/>
    <property type="evidence" value="ECO:0007669"/>
    <property type="project" value="UniProtKB-KW"/>
</dbReference>
<feature type="domain" description="Pterin-binding" evidence="10">
    <location>
        <begin position="13"/>
        <end position="267"/>
    </location>
</feature>
<dbReference type="SUPFAM" id="SSF51717">
    <property type="entry name" value="Dihydropteroate synthetase-like"/>
    <property type="match status" value="1"/>
</dbReference>
<evidence type="ECO:0000259" key="10">
    <source>
        <dbReference type="PROSITE" id="PS50972"/>
    </source>
</evidence>
<evidence type="ECO:0000256" key="2">
    <source>
        <dbReference type="ARBA" id="ARBA00001946"/>
    </source>
</evidence>
<dbReference type="InterPro" id="IPR000489">
    <property type="entry name" value="Pterin-binding_dom"/>
</dbReference>
<evidence type="ECO:0000256" key="6">
    <source>
        <dbReference type="ARBA" id="ARBA00022723"/>
    </source>
</evidence>
<comment type="pathway">
    <text evidence="3 9">Cofactor biosynthesis; tetrahydrofolate biosynthesis; 7,8-dihydrofolate from 2-amino-4-hydroxy-6-hydroxymethyl-7,8-dihydropteridine diphosphate and 4-aminobenzoate: step 1/2.</text>
</comment>
<keyword evidence="12" id="KW-1185">Reference proteome</keyword>
<dbReference type="Proteomes" id="UP000066549">
    <property type="component" value="Chromosome"/>
</dbReference>
<keyword evidence="8 9" id="KW-0289">Folate biosynthesis</keyword>
<dbReference type="GO" id="GO:0004156">
    <property type="term" value="F:dihydropteroate synthase activity"/>
    <property type="evidence" value="ECO:0007669"/>
    <property type="project" value="UniProtKB-EC"/>
</dbReference>
<evidence type="ECO:0000256" key="3">
    <source>
        <dbReference type="ARBA" id="ARBA00004763"/>
    </source>
</evidence>
<dbReference type="PROSITE" id="PS50972">
    <property type="entry name" value="PTERIN_BINDING"/>
    <property type="match status" value="1"/>
</dbReference>
<evidence type="ECO:0000256" key="1">
    <source>
        <dbReference type="ARBA" id="ARBA00000012"/>
    </source>
</evidence>